<dbReference type="OrthoDB" id="2262349at2759"/>
<comment type="catalytic activity">
    <reaction evidence="1">
        <text>Cleavage of a beta-linked Asp residue from the N-terminus of a polypeptide.</text>
        <dbReference type="EC" id="3.4.19.5"/>
    </reaction>
</comment>
<evidence type="ECO:0000313" key="13">
    <source>
        <dbReference type="Proteomes" id="UP001153620"/>
    </source>
</evidence>
<evidence type="ECO:0000256" key="4">
    <source>
        <dbReference type="ARBA" id="ARBA00022801"/>
    </source>
</evidence>
<dbReference type="InterPro" id="IPR033844">
    <property type="entry name" value="ASRGL1_meta"/>
</dbReference>
<protein>
    <recommendedName>
        <fullName evidence="14">Asparaginase</fullName>
    </recommendedName>
</protein>
<dbReference type="InterPro" id="IPR000246">
    <property type="entry name" value="Peptidase_T2"/>
</dbReference>
<name>A0A9N9RRZ3_9DIPT</name>
<reference evidence="12" key="2">
    <citation type="submission" date="2022-10" db="EMBL/GenBank/DDBJ databases">
        <authorList>
            <consortium name="ENA_rothamsted_submissions"/>
            <consortium name="culmorum"/>
            <person name="King R."/>
        </authorList>
    </citation>
    <scope>NUCLEOTIDE SEQUENCE</scope>
</reference>
<feature type="active site" description="Nucleophile" evidence="9">
    <location>
        <position position="176"/>
    </location>
</feature>
<proteinExistence type="inferred from homology"/>
<evidence type="ECO:0000256" key="11">
    <source>
        <dbReference type="PIRSR" id="PIRSR600246-3"/>
    </source>
</evidence>
<reference evidence="12" key="1">
    <citation type="submission" date="2022-01" db="EMBL/GenBank/DDBJ databases">
        <authorList>
            <person name="King R."/>
        </authorList>
    </citation>
    <scope>NUCLEOTIDE SEQUENCE</scope>
</reference>
<gene>
    <name evidence="12" type="ORF">CHIRRI_LOCUS5205</name>
</gene>
<dbReference type="Gene3D" id="3.60.20.30">
    <property type="entry name" value="(Glycosyl)asparaginase"/>
    <property type="match status" value="1"/>
</dbReference>
<evidence type="ECO:0000256" key="2">
    <source>
        <dbReference type="ARBA" id="ARBA00010872"/>
    </source>
</evidence>
<dbReference type="SUPFAM" id="SSF56235">
    <property type="entry name" value="N-terminal nucleophile aminohydrolases (Ntn hydrolases)"/>
    <property type="match status" value="1"/>
</dbReference>
<evidence type="ECO:0000256" key="1">
    <source>
        <dbReference type="ARBA" id="ARBA00000306"/>
    </source>
</evidence>
<accession>A0A9N9RRZ3</accession>
<evidence type="ECO:0000256" key="10">
    <source>
        <dbReference type="PIRSR" id="PIRSR600246-2"/>
    </source>
</evidence>
<sequence>MEPIVLVHGGAGDIPKSRVQGKLRGVRQAAQIGHYVLNQTLSVLDAVEAAVKHMELDADFNAGYGSVLTTEKTVEMEASVMDGKTLKAGCITGVIDIMHPITAARRVMEKTPHNFLGFHGANNFVRQQGFEILKSNALVTDQAMDALENWKEEQKSGNLKFAKTEIGHKKDERGDTVGAVAIDQYGNIAVATSTGGITGKLPGRIGDTPVLGGGTYCDNRYGGVSTTGHGETIMKACLAHDIVKRIDYLGEDAQTATEIACKNMTDRFLGTGGAITIDNKGKVGVSFTSRRMAWAYQKLNMMHYGIEKDDHFEQIVEQSEVESLIAGKST</sequence>
<evidence type="ECO:0000256" key="3">
    <source>
        <dbReference type="ARBA" id="ARBA00022670"/>
    </source>
</evidence>
<keyword evidence="3" id="KW-0645">Protease</keyword>
<dbReference type="GO" id="GO:0006508">
    <property type="term" value="P:proteolysis"/>
    <property type="evidence" value="ECO:0007669"/>
    <property type="project" value="UniProtKB-KW"/>
</dbReference>
<dbReference type="CDD" id="cd04702">
    <property type="entry name" value="ASRGL1_like"/>
    <property type="match status" value="1"/>
</dbReference>
<comment type="subunit">
    <text evidence="8">Heterodimer of an alpha and beta chain produced by autocleavage.</text>
</comment>
<evidence type="ECO:0000256" key="7">
    <source>
        <dbReference type="ARBA" id="ARBA00054922"/>
    </source>
</evidence>
<dbReference type="PANTHER" id="PTHR10188">
    <property type="entry name" value="L-ASPARAGINASE"/>
    <property type="match status" value="1"/>
</dbReference>
<evidence type="ECO:0000313" key="12">
    <source>
        <dbReference type="EMBL" id="CAG9802292.1"/>
    </source>
</evidence>
<keyword evidence="5" id="KW-0068">Autocatalytic cleavage</keyword>
<evidence type="ECO:0000256" key="8">
    <source>
        <dbReference type="ARBA" id="ARBA00061780"/>
    </source>
</evidence>
<dbReference type="GO" id="GO:0008798">
    <property type="term" value="F:beta-aspartyl-peptidase activity"/>
    <property type="evidence" value="ECO:0007669"/>
    <property type="project" value="UniProtKB-EC"/>
</dbReference>
<dbReference type="GO" id="GO:0033345">
    <property type="term" value="P:L-asparagine catabolic process via L-aspartate"/>
    <property type="evidence" value="ECO:0007669"/>
    <property type="project" value="TreeGrafter"/>
</dbReference>
<keyword evidence="4" id="KW-0378">Hydrolase</keyword>
<evidence type="ECO:0000256" key="5">
    <source>
        <dbReference type="ARBA" id="ARBA00022813"/>
    </source>
</evidence>
<evidence type="ECO:0000256" key="9">
    <source>
        <dbReference type="PIRSR" id="PIRSR600246-1"/>
    </source>
</evidence>
<comment type="similarity">
    <text evidence="2">Belongs to the Ntn-hydrolase family.</text>
</comment>
<feature type="binding site" evidence="10">
    <location>
        <begin position="227"/>
        <end position="230"/>
    </location>
    <ligand>
        <name>substrate</name>
    </ligand>
</feature>
<evidence type="ECO:0000256" key="6">
    <source>
        <dbReference type="ARBA" id="ARBA00049366"/>
    </source>
</evidence>
<evidence type="ECO:0008006" key="14">
    <source>
        <dbReference type="Google" id="ProtNLM"/>
    </source>
</evidence>
<dbReference type="FunFam" id="3.60.20.30:FF:000001">
    <property type="entry name" value="Isoaspartyl peptidase/L-asparaginase"/>
    <property type="match status" value="1"/>
</dbReference>
<dbReference type="PANTHER" id="PTHR10188:SF41">
    <property type="entry name" value="ISOASPARTYL PEPTIDASE_L-ASPARAGINASE"/>
    <property type="match status" value="1"/>
</dbReference>
<dbReference type="Pfam" id="PF01112">
    <property type="entry name" value="Asparaginase_2"/>
    <property type="match status" value="1"/>
</dbReference>
<dbReference type="EMBL" id="OU895878">
    <property type="protein sequence ID" value="CAG9802292.1"/>
    <property type="molecule type" value="Genomic_DNA"/>
</dbReference>
<feature type="binding site" evidence="10">
    <location>
        <begin position="204"/>
        <end position="207"/>
    </location>
    <ligand>
        <name>substrate</name>
    </ligand>
</feature>
<dbReference type="AlphaFoldDB" id="A0A9N9RRZ3"/>
<keyword evidence="13" id="KW-1185">Reference proteome</keyword>
<comment type="catalytic activity">
    <reaction evidence="6">
        <text>L-asparagine + H2O = L-aspartate + NH4(+)</text>
        <dbReference type="Rhea" id="RHEA:21016"/>
        <dbReference type="ChEBI" id="CHEBI:15377"/>
        <dbReference type="ChEBI" id="CHEBI:28938"/>
        <dbReference type="ChEBI" id="CHEBI:29991"/>
        <dbReference type="ChEBI" id="CHEBI:58048"/>
        <dbReference type="EC" id="3.5.1.1"/>
    </reaction>
</comment>
<dbReference type="InterPro" id="IPR029055">
    <property type="entry name" value="Ntn_hydrolases_N"/>
</dbReference>
<dbReference type="Proteomes" id="UP001153620">
    <property type="component" value="Chromosome 2"/>
</dbReference>
<dbReference type="GO" id="GO:0004067">
    <property type="term" value="F:asparaginase activity"/>
    <property type="evidence" value="ECO:0007669"/>
    <property type="project" value="UniProtKB-EC"/>
</dbReference>
<dbReference type="GO" id="GO:0005737">
    <property type="term" value="C:cytoplasm"/>
    <property type="evidence" value="ECO:0007669"/>
    <property type="project" value="TreeGrafter"/>
</dbReference>
<organism evidence="12 13">
    <name type="scientific">Chironomus riparius</name>
    <dbReference type="NCBI Taxonomy" id="315576"/>
    <lineage>
        <taxon>Eukaryota</taxon>
        <taxon>Metazoa</taxon>
        <taxon>Ecdysozoa</taxon>
        <taxon>Arthropoda</taxon>
        <taxon>Hexapoda</taxon>
        <taxon>Insecta</taxon>
        <taxon>Pterygota</taxon>
        <taxon>Neoptera</taxon>
        <taxon>Endopterygota</taxon>
        <taxon>Diptera</taxon>
        <taxon>Nematocera</taxon>
        <taxon>Chironomoidea</taxon>
        <taxon>Chironomidae</taxon>
        <taxon>Chironominae</taxon>
        <taxon>Chironomus</taxon>
    </lineage>
</organism>
<feature type="site" description="Cleavage; by autolysis" evidence="11">
    <location>
        <begin position="175"/>
        <end position="176"/>
    </location>
</feature>
<comment type="function">
    <text evidence="7">Has both L-asparaginase and beta-aspartyl peptidase activity. Does not have aspartylglucosaminidase activity and is inactive toward GlcNAc-L-Asn. Likewise, has no activity toward glutamine.</text>
</comment>